<keyword evidence="8 11" id="KW-0808">Transferase</keyword>
<comment type="function">
    <text evidence="1 11">Catalyzes the synthesis of alpha-ribazole-5'-phosphate from nicotinate mononucleotide (NAMN) and 5,6-dimethylbenzimidazole (DMB).</text>
</comment>
<evidence type="ECO:0000313" key="13">
    <source>
        <dbReference type="EMBL" id="RFU40598.1"/>
    </source>
</evidence>
<gene>
    <name evidence="11" type="primary">cobT</name>
    <name evidence="13" type="ORF">DZF91_16230</name>
</gene>
<evidence type="ECO:0000313" key="14">
    <source>
        <dbReference type="Proteomes" id="UP000261811"/>
    </source>
</evidence>
<reference evidence="13 14" key="1">
    <citation type="submission" date="2018-08" db="EMBL/GenBank/DDBJ databases">
        <title>Actinomadura jelena sp. nov., a novel Actinomycete isolated from soil in Chad.</title>
        <authorList>
            <person name="Shi L."/>
        </authorList>
    </citation>
    <scope>NUCLEOTIDE SEQUENCE [LARGE SCALE GENOMIC DNA]</scope>
    <source>
        <strain evidence="13 14">NEAU-G17</strain>
    </source>
</reference>
<organism evidence="13 14">
    <name type="scientific">Actinomadura logoneensis</name>
    <dbReference type="NCBI Taxonomy" id="2293572"/>
    <lineage>
        <taxon>Bacteria</taxon>
        <taxon>Bacillati</taxon>
        <taxon>Actinomycetota</taxon>
        <taxon>Actinomycetes</taxon>
        <taxon>Streptosporangiales</taxon>
        <taxon>Thermomonosporaceae</taxon>
        <taxon>Actinomadura</taxon>
    </lineage>
</organism>
<evidence type="ECO:0000256" key="4">
    <source>
        <dbReference type="ARBA" id="ARBA00011991"/>
    </source>
</evidence>
<dbReference type="EMBL" id="QURH01000273">
    <property type="protein sequence ID" value="RFU40598.1"/>
    <property type="molecule type" value="Genomic_DNA"/>
</dbReference>
<feature type="active site" description="Proton acceptor" evidence="11">
    <location>
        <position position="362"/>
    </location>
</feature>
<dbReference type="InterPro" id="IPR036087">
    <property type="entry name" value="Nict_dMeBzImd_PRibTrfase_sf"/>
</dbReference>
<evidence type="ECO:0000256" key="8">
    <source>
        <dbReference type="ARBA" id="ARBA00022679"/>
    </source>
</evidence>
<evidence type="ECO:0000256" key="6">
    <source>
        <dbReference type="ARBA" id="ARBA00022573"/>
    </source>
</evidence>
<evidence type="ECO:0000256" key="7">
    <source>
        <dbReference type="ARBA" id="ARBA00022676"/>
    </source>
</evidence>
<evidence type="ECO:0000256" key="12">
    <source>
        <dbReference type="SAM" id="MobiDB-lite"/>
    </source>
</evidence>
<evidence type="ECO:0000256" key="10">
    <source>
        <dbReference type="ARBA" id="ARBA00047340"/>
    </source>
</evidence>
<dbReference type="CDD" id="cd02439">
    <property type="entry name" value="DMB-PRT_CobT"/>
    <property type="match status" value="1"/>
</dbReference>
<dbReference type="InterPro" id="IPR003200">
    <property type="entry name" value="Nict_dMeBzImd_PRibTrfase"/>
</dbReference>
<dbReference type="OrthoDB" id="9773807at2"/>
<comment type="catalytic activity">
    <reaction evidence="10 11">
        <text>5,6-dimethylbenzimidazole + nicotinate beta-D-ribonucleotide = alpha-ribazole 5'-phosphate + nicotinate + H(+)</text>
        <dbReference type="Rhea" id="RHEA:11196"/>
        <dbReference type="ChEBI" id="CHEBI:15378"/>
        <dbReference type="ChEBI" id="CHEBI:15890"/>
        <dbReference type="ChEBI" id="CHEBI:32544"/>
        <dbReference type="ChEBI" id="CHEBI:57502"/>
        <dbReference type="ChEBI" id="CHEBI:57918"/>
        <dbReference type="EC" id="2.4.2.21"/>
    </reaction>
</comment>
<comment type="similarity">
    <text evidence="3 11">Belongs to the CobT family.</text>
</comment>
<evidence type="ECO:0000256" key="2">
    <source>
        <dbReference type="ARBA" id="ARBA00005049"/>
    </source>
</evidence>
<dbReference type="InterPro" id="IPR017846">
    <property type="entry name" value="Nict_dMeBzImd_PRibTrfase_bact"/>
</dbReference>
<dbReference type="Pfam" id="PF02277">
    <property type="entry name" value="DBI_PRT"/>
    <property type="match status" value="2"/>
</dbReference>
<dbReference type="SUPFAM" id="SSF52733">
    <property type="entry name" value="Nicotinate mononucleotide:5,6-dimethylbenzimidazole phosphoribosyltransferase (CobT)"/>
    <property type="match status" value="2"/>
</dbReference>
<accession>A0A372JML8</accession>
<dbReference type="EC" id="2.4.2.21" evidence="4 11"/>
<dbReference type="GO" id="GO:0008939">
    <property type="term" value="F:nicotinate-nucleotide-dimethylbenzimidazole phosphoribosyltransferase activity"/>
    <property type="evidence" value="ECO:0007669"/>
    <property type="project" value="UniProtKB-UniRule"/>
</dbReference>
<evidence type="ECO:0000256" key="11">
    <source>
        <dbReference type="HAMAP-Rule" id="MF_00230"/>
    </source>
</evidence>
<sequence length="398" mass="39484">MDRTADLIADTVAAVRPLDEAAMRDARELQDRLTKPPGALGVLEDVSVRLAGLAGTCPAPLPEPAAVAVFAADHGVHAQGVTPWPQEVTAQMVANFLAGGAVVNAFAGQVGAEVTVVDIGVASPLAVAPGLLPRKVAPGTADMTEGPAMTPEQAREAVAAGIEVARELAAAGARCLITGDMGIANTTASAALIAAFTGLPPEAVTGRGTGIDDATHAHKVEVVRTALRRHGLLAGTDPAADGEPVPAPRPAETARKLDEQPPTSDASSVPAAGRDPLEVLAAVGGLEHAGIAGFVLGAAALRVPVVLDGVIAGAAALVAAALCPDALGACVAGHRSAEPGHSAAVAHLGLRPLVDLELRLGEGTGALLALPLVQGAARVLHEVATFDSAGVSEKDAGA</sequence>
<evidence type="ECO:0000256" key="1">
    <source>
        <dbReference type="ARBA" id="ARBA00002197"/>
    </source>
</evidence>
<dbReference type="InterPro" id="IPR023195">
    <property type="entry name" value="Nict_dMeBzImd_PRibTrfase_N"/>
</dbReference>
<proteinExistence type="inferred from homology"/>
<dbReference type="RefSeq" id="WP_117358303.1">
    <property type="nucleotide sequence ID" value="NZ_QURH01000273.1"/>
</dbReference>
<dbReference type="Gene3D" id="3.40.50.10210">
    <property type="match status" value="1"/>
</dbReference>
<dbReference type="Proteomes" id="UP000261811">
    <property type="component" value="Unassembled WGS sequence"/>
</dbReference>
<dbReference type="AlphaFoldDB" id="A0A372JML8"/>
<dbReference type="UniPathway" id="UPA00061">
    <property type="reaction ID" value="UER00516"/>
</dbReference>
<evidence type="ECO:0000256" key="3">
    <source>
        <dbReference type="ARBA" id="ARBA00007110"/>
    </source>
</evidence>
<name>A0A372JML8_9ACTN</name>
<evidence type="ECO:0000256" key="5">
    <source>
        <dbReference type="ARBA" id="ARBA00015486"/>
    </source>
</evidence>
<feature type="region of interest" description="Disordered" evidence="12">
    <location>
        <begin position="234"/>
        <end position="271"/>
    </location>
</feature>
<comment type="pathway">
    <text evidence="2 11">Nucleoside biosynthesis; alpha-ribazole biosynthesis; alpha-ribazole from 5,6-dimethylbenzimidazole: step 1/2.</text>
</comment>
<keyword evidence="14" id="KW-1185">Reference proteome</keyword>
<dbReference type="PANTHER" id="PTHR43463">
    <property type="entry name" value="NICOTINATE-NUCLEOTIDE--DIMETHYLBENZIMIDAZOLE PHOSPHORIBOSYLTRANSFERASE"/>
    <property type="match status" value="1"/>
</dbReference>
<protein>
    <recommendedName>
        <fullName evidence="5 11">Nicotinate-nucleotide--dimethylbenzimidazole phosphoribosyltransferase</fullName>
        <shortName evidence="11">NN:DBI PRT</shortName>
        <ecNumber evidence="4 11">2.4.2.21</ecNumber>
    </recommendedName>
    <alternativeName>
        <fullName evidence="9 11">N(1)-alpha-phosphoribosyltransferase</fullName>
    </alternativeName>
</protein>
<keyword evidence="7 11" id="KW-0328">Glycosyltransferase</keyword>
<evidence type="ECO:0000256" key="9">
    <source>
        <dbReference type="ARBA" id="ARBA00030686"/>
    </source>
</evidence>
<comment type="caution">
    <text evidence="13">The sequence shown here is derived from an EMBL/GenBank/DDBJ whole genome shotgun (WGS) entry which is preliminary data.</text>
</comment>
<keyword evidence="6 11" id="KW-0169">Cobalamin biosynthesis</keyword>
<dbReference type="Gene3D" id="1.10.1610.10">
    <property type="match status" value="1"/>
</dbReference>
<dbReference type="GO" id="GO:0009236">
    <property type="term" value="P:cobalamin biosynthetic process"/>
    <property type="evidence" value="ECO:0007669"/>
    <property type="project" value="UniProtKB-KW"/>
</dbReference>
<dbReference type="HAMAP" id="MF_00230">
    <property type="entry name" value="CobT"/>
    <property type="match status" value="1"/>
</dbReference>
<dbReference type="PANTHER" id="PTHR43463:SF1">
    <property type="entry name" value="NICOTINATE-NUCLEOTIDE--DIMETHYLBENZIMIDAZOLE PHOSPHORIBOSYLTRANSFERASE"/>
    <property type="match status" value="1"/>
</dbReference>